<protein>
    <submittedName>
        <fullName evidence="1">Uncharacterized protein</fullName>
    </submittedName>
</protein>
<proteinExistence type="predicted"/>
<comment type="caution">
    <text evidence="1">The sequence shown here is derived from an EMBL/GenBank/DDBJ whole genome shotgun (WGS) entry which is preliminary data.</text>
</comment>
<name>A0A9P2G9E1_CLOBO</name>
<dbReference type="Proteomes" id="UP000006160">
    <property type="component" value="Unassembled WGS sequence"/>
</dbReference>
<accession>A0A9P2G9E1</accession>
<organism evidence="1 2">
    <name type="scientific">Clostridium botulinum D str. 1873</name>
    <dbReference type="NCBI Taxonomy" id="592027"/>
    <lineage>
        <taxon>Bacteria</taxon>
        <taxon>Bacillati</taxon>
        <taxon>Bacillota</taxon>
        <taxon>Clostridia</taxon>
        <taxon>Eubacteriales</taxon>
        <taxon>Clostridiaceae</taxon>
        <taxon>Clostridium</taxon>
    </lineage>
</organism>
<evidence type="ECO:0000313" key="2">
    <source>
        <dbReference type="Proteomes" id="UP000006160"/>
    </source>
</evidence>
<dbReference type="AlphaFoldDB" id="A0A9P2G9E1"/>
<evidence type="ECO:0000313" key="1">
    <source>
        <dbReference type="EMBL" id="EES92403.1"/>
    </source>
</evidence>
<gene>
    <name evidence="1" type="ORF">CLG_B0336</name>
</gene>
<sequence>MFKLLCLITNPLVLLSSRVWVELYSKNPDDIKNHQGKKILLILYLYLLPSRLYCRSWDFTKSAIHMARGLYRRSGITPCPEDTIYFICI</sequence>
<dbReference type="EMBL" id="ACSJ01000001">
    <property type="protein sequence ID" value="EES92403.1"/>
    <property type="molecule type" value="Genomic_DNA"/>
</dbReference>
<reference evidence="1 2" key="1">
    <citation type="submission" date="2009-10" db="EMBL/GenBank/DDBJ databases">
        <authorList>
            <person name="Shrivastava S."/>
            <person name="Brinkac L.B."/>
            <person name="Brown J.L."/>
            <person name="Bruce D.B."/>
            <person name="Detter C."/>
            <person name="Green L.D."/>
            <person name="Munk C.A."/>
            <person name="Rogers Y.C."/>
            <person name="Tapia R."/>
            <person name="Saunders E.S."/>
            <person name="Sims D.R."/>
            <person name="Smith L.A."/>
            <person name="Smith T.J."/>
            <person name="Sutton G."/>
            <person name="Brettin T."/>
        </authorList>
    </citation>
    <scope>NUCLEOTIDE SEQUENCE [LARGE SCALE GENOMIC DNA]</scope>
    <source>
        <strain evidence="2">D str. 1873</strain>
    </source>
</reference>